<accession>A0A6J6E656</accession>
<feature type="compositionally biased region" description="Polar residues" evidence="1">
    <location>
        <begin position="121"/>
        <end position="140"/>
    </location>
</feature>
<evidence type="ECO:0000313" key="2">
    <source>
        <dbReference type="EMBL" id="CAB4571326.1"/>
    </source>
</evidence>
<evidence type="ECO:0000256" key="1">
    <source>
        <dbReference type="SAM" id="MobiDB-lite"/>
    </source>
</evidence>
<feature type="region of interest" description="Disordered" evidence="1">
    <location>
        <begin position="121"/>
        <end position="157"/>
    </location>
</feature>
<reference evidence="2" key="1">
    <citation type="submission" date="2020-05" db="EMBL/GenBank/DDBJ databases">
        <authorList>
            <person name="Chiriac C."/>
            <person name="Salcher M."/>
            <person name="Ghai R."/>
            <person name="Kavagutti S V."/>
        </authorList>
    </citation>
    <scope>NUCLEOTIDE SEQUENCE</scope>
</reference>
<dbReference type="EMBL" id="CAEZTJ010000100">
    <property type="protein sequence ID" value="CAB4571326.1"/>
    <property type="molecule type" value="Genomic_DNA"/>
</dbReference>
<organism evidence="2">
    <name type="scientific">freshwater metagenome</name>
    <dbReference type="NCBI Taxonomy" id="449393"/>
    <lineage>
        <taxon>unclassified sequences</taxon>
        <taxon>metagenomes</taxon>
        <taxon>ecological metagenomes</taxon>
    </lineage>
</organism>
<sequence>MTSPLFNRRSSVVRTVKSVRPRLPSDDAIGDLSLKTMMEMFLGNFAMNRCAMAFLLTPIESAESKTRRMGLLNRDISSTIRSTTSIALSMFGMRPSANHSAKLPIPTLNAWTAVDRNCRSGSKGSISIQTPTPSRSTPSLNHCEARTVLPNPGGATT</sequence>
<protein>
    <submittedName>
        <fullName evidence="2">Unannotated protein</fullName>
    </submittedName>
</protein>
<dbReference type="AlphaFoldDB" id="A0A6J6E656"/>
<proteinExistence type="predicted"/>
<gene>
    <name evidence="2" type="ORF">UFOPK1650_00717</name>
</gene>
<name>A0A6J6E656_9ZZZZ</name>